<sequence length="301" mass="33890">MKDFKDKNGFITGAASGIGRSFALALAKRGMNLLLTDINMEGLEKVKEEVEKEGVKVFTYKCDVSKYEDFENASVEFYNKLGDIDFLLNNAGIAMGGDILHIDLEVWKKVIDTNLWSIIHSMKAFLPRMVKRRSGHIANVASGAGVLGSAEPLPYIASKFGVVGLSETFFARLKNLGINVSVIVPSWIRTNILVIDLDKIEYPPKLLKDFGKEKLDEVYGTMMDEIAKNAISPDDAVEKYLEGIEKNQLYVFDSLYYYDLLAMKGKDPQQYENVLVEGITNRNKTSRDHFHKHGINIEDYL</sequence>
<comment type="similarity">
    <text evidence="1">Belongs to the short-chain dehydrogenases/reductases (SDR) family.</text>
</comment>
<dbReference type="PANTHER" id="PTHR24322">
    <property type="entry name" value="PKSB"/>
    <property type="match status" value="1"/>
</dbReference>
<organism evidence="3">
    <name type="scientific">marine sediment metagenome</name>
    <dbReference type="NCBI Taxonomy" id="412755"/>
    <lineage>
        <taxon>unclassified sequences</taxon>
        <taxon>metagenomes</taxon>
        <taxon>ecological metagenomes</taxon>
    </lineage>
</organism>
<dbReference type="EMBL" id="LAZR01014644">
    <property type="protein sequence ID" value="KKM16573.1"/>
    <property type="molecule type" value="Genomic_DNA"/>
</dbReference>
<evidence type="ECO:0000256" key="2">
    <source>
        <dbReference type="ARBA" id="ARBA00023002"/>
    </source>
</evidence>
<proteinExistence type="inferred from homology"/>
<dbReference type="Gene3D" id="3.40.50.720">
    <property type="entry name" value="NAD(P)-binding Rossmann-like Domain"/>
    <property type="match status" value="1"/>
</dbReference>
<dbReference type="SUPFAM" id="SSF51735">
    <property type="entry name" value="NAD(P)-binding Rossmann-fold domains"/>
    <property type="match status" value="1"/>
</dbReference>
<dbReference type="CDD" id="cd05233">
    <property type="entry name" value="SDR_c"/>
    <property type="match status" value="1"/>
</dbReference>
<dbReference type="Pfam" id="PF00106">
    <property type="entry name" value="adh_short"/>
    <property type="match status" value="1"/>
</dbReference>
<accession>A0A0F9K373</accession>
<evidence type="ECO:0000256" key="1">
    <source>
        <dbReference type="ARBA" id="ARBA00006484"/>
    </source>
</evidence>
<evidence type="ECO:0000313" key="3">
    <source>
        <dbReference type="EMBL" id="KKM16573.1"/>
    </source>
</evidence>
<comment type="caution">
    <text evidence="3">The sequence shown here is derived from an EMBL/GenBank/DDBJ whole genome shotgun (WGS) entry which is preliminary data.</text>
</comment>
<evidence type="ECO:0008006" key="4">
    <source>
        <dbReference type="Google" id="ProtNLM"/>
    </source>
</evidence>
<dbReference type="PANTHER" id="PTHR24322:SF736">
    <property type="entry name" value="RETINOL DEHYDROGENASE 10"/>
    <property type="match status" value="1"/>
</dbReference>
<name>A0A0F9K373_9ZZZZ</name>
<dbReference type="PRINTS" id="PR00080">
    <property type="entry name" value="SDRFAMILY"/>
</dbReference>
<dbReference type="InterPro" id="IPR002347">
    <property type="entry name" value="SDR_fam"/>
</dbReference>
<dbReference type="InterPro" id="IPR036291">
    <property type="entry name" value="NAD(P)-bd_dom_sf"/>
</dbReference>
<reference evidence="3" key="1">
    <citation type="journal article" date="2015" name="Nature">
        <title>Complex archaea that bridge the gap between prokaryotes and eukaryotes.</title>
        <authorList>
            <person name="Spang A."/>
            <person name="Saw J.H."/>
            <person name="Jorgensen S.L."/>
            <person name="Zaremba-Niedzwiedzka K."/>
            <person name="Martijn J."/>
            <person name="Lind A.E."/>
            <person name="van Eijk R."/>
            <person name="Schleper C."/>
            <person name="Guy L."/>
            <person name="Ettema T.J."/>
        </authorList>
    </citation>
    <scope>NUCLEOTIDE SEQUENCE</scope>
</reference>
<dbReference type="AlphaFoldDB" id="A0A0F9K373"/>
<protein>
    <recommendedName>
        <fullName evidence="4">Short-chain dehydrogenase/reductase SDR</fullName>
    </recommendedName>
</protein>
<dbReference type="GO" id="GO:0016616">
    <property type="term" value="F:oxidoreductase activity, acting on the CH-OH group of donors, NAD or NADP as acceptor"/>
    <property type="evidence" value="ECO:0007669"/>
    <property type="project" value="TreeGrafter"/>
</dbReference>
<dbReference type="PRINTS" id="PR00081">
    <property type="entry name" value="GDHRDH"/>
</dbReference>
<keyword evidence="2" id="KW-0560">Oxidoreductase</keyword>
<gene>
    <name evidence="3" type="ORF">LCGC14_1684480</name>
</gene>